<protein>
    <submittedName>
        <fullName evidence="1">Uncharacterized protein</fullName>
    </submittedName>
</protein>
<dbReference type="EMBL" id="AP012603">
    <property type="protein sequence ID" value="BAM87392.1"/>
    <property type="molecule type" value="Genomic_DNA"/>
</dbReference>
<accession>M4Z3H8</accession>
<reference evidence="1 2" key="1">
    <citation type="journal article" date="2013" name="Appl. Environ. Microbiol.">
        <title>Genome analysis suggests that the soil oligotrophic bacterium Agromonas oligotrophica (Bradyrhizobium oligotrophicum) is a nitrogen-fixing symbiont of Aeschynomene indica.</title>
        <authorList>
            <person name="Okubo T."/>
            <person name="Fukushima S."/>
            <person name="Itakura M."/>
            <person name="Oshima K."/>
            <person name="Longtonglang A."/>
            <person name="Teaumroong N."/>
            <person name="Mitsui H."/>
            <person name="Hattori M."/>
            <person name="Hattori R."/>
            <person name="Hattori T."/>
            <person name="Minamisawa K."/>
        </authorList>
    </citation>
    <scope>NUCLEOTIDE SEQUENCE [LARGE SCALE GENOMIC DNA]</scope>
    <source>
        <strain evidence="1 2">S58</strain>
    </source>
</reference>
<dbReference type="KEGG" id="aol:S58_13830"/>
<proteinExistence type="predicted"/>
<organism evidence="1 2">
    <name type="scientific">Bradyrhizobium oligotrophicum S58</name>
    <dbReference type="NCBI Taxonomy" id="1245469"/>
    <lineage>
        <taxon>Bacteria</taxon>
        <taxon>Pseudomonadati</taxon>
        <taxon>Pseudomonadota</taxon>
        <taxon>Alphaproteobacteria</taxon>
        <taxon>Hyphomicrobiales</taxon>
        <taxon>Nitrobacteraceae</taxon>
        <taxon>Bradyrhizobium</taxon>
    </lineage>
</organism>
<dbReference type="Proteomes" id="UP000011841">
    <property type="component" value="Chromosome"/>
</dbReference>
<evidence type="ECO:0000313" key="2">
    <source>
        <dbReference type="Proteomes" id="UP000011841"/>
    </source>
</evidence>
<dbReference type="HOGENOM" id="CLU_2191974_0_0_5"/>
<gene>
    <name evidence="1" type="ORF">S58_13830</name>
</gene>
<keyword evidence="2" id="KW-1185">Reference proteome</keyword>
<name>M4Z3H8_9BRAD</name>
<dbReference type="AlphaFoldDB" id="M4Z3H8"/>
<evidence type="ECO:0000313" key="1">
    <source>
        <dbReference type="EMBL" id="BAM87392.1"/>
    </source>
</evidence>
<sequence>MRKMKDGFDESGAIDAFDHLKRDLALSLLKTSWNLLSNDEKREFGPMTLALQEFDSYVKNGRSFSTAHRALLATLGAVADFHRANLNGQIPEIHWIPACPQGPNLPPD</sequence>